<dbReference type="OrthoDB" id="273230at2759"/>
<dbReference type="PANTHER" id="PTHR35706">
    <property type="entry name" value="F14O23.11 PROTEIN"/>
    <property type="match status" value="1"/>
</dbReference>
<gene>
    <name evidence="2" type="ORF">CUR178_00153</name>
</gene>
<evidence type="ECO:0000313" key="2">
    <source>
        <dbReference type="EMBL" id="KAG5465450.1"/>
    </source>
</evidence>
<dbReference type="PANTHER" id="PTHR35706:SF1">
    <property type="entry name" value="EMBRYOGENESIS-LIKE PROTEIN"/>
    <property type="match status" value="1"/>
</dbReference>
<comment type="caution">
    <text evidence="2">The sequence shown here is derived from an EMBL/GenBank/DDBJ whole genome shotgun (WGS) entry which is preliminary data.</text>
</comment>
<sequence>MLRARALRGYGAQRQSWSFIGAHACSMLMVSLDATGFRCPSTSARGAACAAAVAGHRAVLSVSKRCEHTTTIVPPPEKNLKANEQVDELMGSFTEACELIEDARESVGTTYFADDMEDAETQTQDVMKRWDNLQAELEEQGAVEQLQKLRNTYELKIKQLKAELETVREAGGSG</sequence>
<keyword evidence="3" id="KW-1185">Reference proteome</keyword>
<evidence type="ECO:0000313" key="3">
    <source>
        <dbReference type="Proteomes" id="UP000674179"/>
    </source>
</evidence>
<name>A0A836GHG6_LEIEN</name>
<keyword evidence="1" id="KW-0175">Coiled coil</keyword>
<accession>A0A836GHG6</accession>
<reference evidence="2 3" key="1">
    <citation type="submission" date="2021-02" db="EMBL/GenBank/DDBJ databases">
        <title>Leishmania (Mundinia) enrietti genome sequencing and assembly.</title>
        <authorList>
            <person name="Almutairi H."/>
            <person name="Gatherer D."/>
        </authorList>
    </citation>
    <scope>NUCLEOTIDE SEQUENCE [LARGE SCALE GENOMIC DNA]</scope>
    <source>
        <strain evidence="2">CUR178</strain>
    </source>
</reference>
<dbReference type="EMBL" id="JAFHKP010000036">
    <property type="protein sequence ID" value="KAG5465450.1"/>
    <property type="molecule type" value="Genomic_DNA"/>
</dbReference>
<dbReference type="KEGG" id="lenr:94167456"/>
<dbReference type="Proteomes" id="UP000674179">
    <property type="component" value="Chromosome 36"/>
</dbReference>
<evidence type="ECO:0000256" key="1">
    <source>
        <dbReference type="SAM" id="Coils"/>
    </source>
</evidence>
<dbReference type="RefSeq" id="XP_067688049.1">
    <property type="nucleotide sequence ID" value="XM_067831946.1"/>
</dbReference>
<proteinExistence type="predicted"/>
<feature type="coiled-coil region" evidence="1">
    <location>
        <begin position="116"/>
        <end position="170"/>
    </location>
</feature>
<dbReference type="GeneID" id="94167456"/>
<dbReference type="AlphaFoldDB" id="A0A836GHG6"/>
<dbReference type="InterPro" id="IPR053325">
    <property type="entry name" value="H3-Acetyl_Activator"/>
</dbReference>
<protein>
    <submittedName>
        <fullName evidence="2">Uncharacterized protein</fullName>
    </submittedName>
</protein>
<organism evidence="2 3">
    <name type="scientific">Leishmania enriettii</name>
    <dbReference type="NCBI Taxonomy" id="5663"/>
    <lineage>
        <taxon>Eukaryota</taxon>
        <taxon>Discoba</taxon>
        <taxon>Euglenozoa</taxon>
        <taxon>Kinetoplastea</taxon>
        <taxon>Metakinetoplastina</taxon>
        <taxon>Trypanosomatida</taxon>
        <taxon>Trypanosomatidae</taxon>
        <taxon>Leishmaniinae</taxon>
        <taxon>Leishmania</taxon>
    </lineage>
</organism>